<evidence type="ECO:0000313" key="6">
    <source>
        <dbReference type="EMBL" id="KKK13465.1"/>
    </source>
</evidence>
<dbReference type="PROSITE" id="PS50002">
    <property type="entry name" value="SH3"/>
    <property type="match status" value="1"/>
</dbReference>
<dbReference type="AlphaFoldDB" id="A0A0F8W6G8"/>
<proteinExistence type="predicted"/>
<comment type="caution">
    <text evidence="6">The sequence shown here is derived from an EMBL/GenBank/DDBJ whole genome shotgun (WGS) entry which is preliminary data.</text>
</comment>
<reference evidence="6 7" key="1">
    <citation type="submission" date="2015-02" db="EMBL/GenBank/DDBJ databases">
        <title>Draft Genome Sequences of Two Closely-Related Aflatoxigenic Aspergillus Species Obtained from the Cote d'Ivoire.</title>
        <authorList>
            <person name="Moore G.G."/>
            <person name="Beltz S.B."/>
            <person name="Mack B.M."/>
        </authorList>
    </citation>
    <scope>NUCLEOTIDE SEQUENCE [LARGE SCALE GENOMIC DNA]</scope>
    <source>
        <strain evidence="6 7">SRRC1468</strain>
    </source>
</reference>
<keyword evidence="7" id="KW-1185">Reference proteome</keyword>
<dbReference type="SUPFAM" id="SSF50044">
    <property type="entry name" value="SH3-domain"/>
    <property type="match status" value="1"/>
</dbReference>
<gene>
    <name evidence="6" type="ORF">ARAM_002304</name>
</gene>
<feature type="region of interest" description="Disordered" evidence="3">
    <location>
        <begin position="281"/>
        <end position="341"/>
    </location>
</feature>
<evidence type="ECO:0000256" key="2">
    <source>
        <dbReference type="PROSITE-ProRule" id="PRU00192"/>
    </source>
</evidence>
<keyword evidence="4" id="KW-1133">Transmembrane helix</keyword>
<feature type="transmembrane region" description="Helical" evidence="4">
    <location>
        <begin position="172"/>
        <end position="193"/>
    </location>
</feature>
<feature type="compositionally biased region" description="Low complexity" evidence="3">
    <location>
        <begin position="67"/>
        <end position="83"/>
    </location>
</feature>
<evidence type="ECO:0000256" key="1">
    <source>
        <dbReference type="ARBA" id="ARBA00022443"/>
    </source>
</evidence>
<feature type="compositionally biased region" description="Low complexity" evidence="3">
    <location>
        <begin position="369"/>
        <end position="381"/>
    </location>
</feature>
<feature type="compositionally biased region" description="Polar residues" evidence="3">
    <location>
        <begin position="56"/>
        <end position="66"/>
    </location>
</feature>
<dbReference type="InterPro" id="IPR001452">
    <property type="entry name" value="SH3_domain"/>
</dbReference>
<accession>A0A0F8W6G8</accession>
<organism evidence="6 7">
    <name type="scientific">Aspergillus rambellii</name>
    <dbReference type="NCBI Taxonomy" id="308745"/>
    <lineage>
        <taxon>Eukaryota</taxon>
        <taxon>Fungi</taxon>
        <taxon>Dikarya</taxon>
        <taxon>Ascomycota</taxon>
        <taxon>Pezizomycotina</taxon>
        <taxon>Eurotiomycetes</taxon>
        <taxon>Eurotiomycetidae</taxon>
        <taxon>Eurotiales</taxon>
        <taxon>Aspergillaceae</taxon>
        <taxon>Aspergillus</taxon>
        <taxon>Aspergillus subgen. Nidulantes</taxon>
    </lineage>
</organism>
<sequence length="634" mass="65096">MAHGHGHHHGHGEVLKRSPGDAVHIVYVTASATFDGPIGGYLTQTDADSTTTSTTKNSGVGQPVQQTKTTTADESTTTKSHTHTAVDSDTTTKDVATKTTHMAETTKATATTGNTAIQTTLSTATSSANSASDDIPIVTSTIYADQYTATSSSSAVAANSGSSEMSTGAKTGIAIGAVFVVALIAGLIFLLVWNKKKKQQPVETLDETDRLNEKKSYEGYNTPPVVQAPPQSTQPMTPSDPPQLNVRPVTQFAPDLTPAQGLTGLSAVGAGAAFAPAAAAHRNLTGNPSPPLTPQSSVSNRDPFCDPANPFDNQAELPSPVSAKDVSPSTPVSAAATTSGPSEAAIGSAVTVAAAAAHHSADKDLLNRPPSAGSEGSAGPGQMQTNVHRVQMDFKPSMDDELELHAGQLVRLLHEYDDGWALCVKLDRSQQGVVPRSCISTRPMKPRSRLSPGPGPLPTGHPGPRGPAGPPGPPGSPMMGPPGRKPQPPRFYPQDGGRPASPSHSMSPARPMPPARPRSPAHGPYGSPPSRPYPQGPMSSAQFPPVPKPYSPGPRQGPPRSMSPGPYGPPGLQRPEMPAVDQRKRSNSMGGAIGQSPRVAPGSSPLATPTSPPPSAALPAIPTSSVPVAAPAPS</sequence>
<evidence type="ECO:0000259" key="5">
    <source>
        <dbReference type="PROSITE" id="PS50002"/>
    </source>
</evidence>
<keyword evidence="1 2" id="KW-0728">SH3 domain</keyword>
<feature type="compositionally biased region" description="Low complexity" evidence="3">
    <location>
        <begin position="617"/>
        <end position="634"/>
    </location>
</feature>
<feature type="compositionally biased region" description="Pro residues" evidence="3">
    <location>
        <begin position="526"/>
        <end position="535"/>
    </location>
</feature>
<evidence type="ECO:0000256" key="3">
    <source>
        <dbReference type="SAM" id="MobiDB-lite"/>
    </source>
</evidence>
<feature type="compositionally biased region" description="Low complexity" evidence="3">
    <location>
        <begin position="600"/>
        <end position="609"/>
    </location>
</feature>
<feature type="compositionally biased region" description="Polar residues" evidence="3">
    <location>
        <begin position="327"/>
        <end position="341"/>
    </location>
</feature>
<feature type="region of interest" description="Disordered" evidence="3">
    <location>
        <begin position="360"/>
        <end position="384"/>
    </location>
</feature>
<dbReference type="Pfam" id="PF14604">
    <property type="entry name" value="SH3_9"/>
    <property type="match status" value="1"/>
</dbReference>
<dbReference type="EMBL" id="JZBS01003802">
    <property type="protein sequence ID" value="KKK13465.1"/>
    <property type="molecule type" value="Genomic_DNA"/>
</dbReference>
<dbReference type="Proteomes" id="UP000034291">
    <property type="component" value="Unassembled WGS sequence"/>
</dbReference>
<dbReference type="SMART" id="SM00326">
    <property type="entry name" value="SH3"/>
    <property type="match status" value="1"/>
</dbReference>
<feature type="region of interest" description="Disordered" evidence="3">
    <location>
        <begin position="431"/>
        <end position="634"/>
    </location>
</feature>
<feature type="compositionally biased region" description="Low complexity" evidence="3">
    <location>
        <begin position="498"/>
        <end position="509"/>
    </location>
</feature>
<feature type="domain" description="SH3" evidence="5">
    <location>
        <begin position="383"/>
        <end position="444"/>
    </location>
</feature>
<feature type="compositionally biased region" description="Basic and acidic residues" evidence="3">
    <location>
        <begin position="207"/>
        <end position="217"/>
    </location>
</feature>
<protein>
    <recommendedName>
        <fullName evidence="5">SH3 domain-containing protein</fullName>
    </recommendedName>
</protein>
<feature type="compositionally biased region" description="Pro residues" evidence="3">
    <location>
        <begin position="453"/>
        <end position="491"/>
    </location>
</feature>
<keyword evidence="4" id="KW-0812">Transmembrane</keyword>
<keyword evidence="4" id="KW-0472">Membrane</keyword>
<dbReference type="InterPro" id="IPR036028">
    <property type="entry name" value="SH3-like_dom_sf"/>
</dbReference>
<evidence type="ECO:0000256" key="4">
    <source>
        <dbReference type="SAM" id="Phobius"/>
    </source>
</evidence>
<dbReference type="OrthoDB" id="5340910at2759"/>
<feature type="region of interest" description="Disordered" evidence="3">
    <location>
        <begin position="48"/>
        <end position="95"/>
    </location>
</feature>
<name>A0A0F8W6G8_9EURO</name>
<feature type="region of interest" description="Disordered" evidence="3">
    <location>
        <begin position="199"/>
        <end position="248"/>
    </location>
</feature>
<dbReference type="STRING" id="308745.A0A0F8W6G8"/>
<feature type="compositionally biased region" description="Basic and acidic residues" evidence="3">
    <location>
        <begin position="84"/>
        <end position="95"/>
    </location>
</feature>
<feature type="compositionally biased region" description="Pro residues" evidence="3">
    <location>
        <begin position="544"/>
        <end position="557"/>
    </location>
</feature>
<dbReference type="Gene3D" id="2.30.30.40">
    <property type="entry name" value="SH3 Domains"/>
    <property type="match status" value="1"/>
</dbReference>
<evidence type="ECO:0000313" key="7">
    <source>
        <dbReference type="Proteomes" id="UP000034291"/>
    </source>
</evidence>